<keyword evidence="4" id="KW-1185">Reference proteome</keyword>
<gene>
    <name evidence="3" type="ORF">OO014_15465</name>
</gene>
<sequence length="777" mass="83447">MERDYLDFDLALVRAGGELVARVLGSPAGPADAPFVLPFTAVELAQFMNAVGPARVASRRLVPAATRVLDVKEYGRRLTAALLSGDVDRAFRESLHLAKQQRLGLRVRLRLDSVPDLDSVPWEYLYDARLGRFLTLSTQTPVVRVLDSLDDPPPVQLHAPLRVLVLISSPTDLPRLQVEREEQLLRATTGDLVQSGRLEIVVLADATLSTLQRALLQHFHVFHFIGHGGFDLGPDQGVLALDREDGTAHRVSGDQLGTLLHDAEDMQLVVLNACEGARSSGRDAFSGVAQSLVRQGLPAVVAMQTEISDRAALVFSHEFYYFLTRGLPVDAAMCEVRKAMALADEAAEWGTPVLLRSGSGQPFDLRAFGRVAELAPESRWESLYTAAQQAVAAGSLHVALPLLEQLAAERPDYADAAALLDGLRQTGSGPQGTTPQTQPPTPAPAAPPEAPTEDGQTPEGGSPEREPQPTRPQPASRQPSTRPRPTPFARRAGRSGRRRLRVGTVLKMVFWAALLIGGFSAWLNLPSLAQRVGPLVEAACGSASQPSPAPSPQASRSSLVVGCAPFAPVVDREFDDWRSLPSHLVSSVVEPPGGDRAGVASSWQLLWDQDALYVHVVVTDPKITPVRSSDPRSFSAGDSVSFELGPDPRRLRPTEGLRPGRDVHVVLGVADDGDRDAVAAIQVAAKDAFGAPRLARDIDVARRATAAGYELEGRVPWALLGREIAPARGSVIGLNLNVSDASATGKLRLALSSNPEWSGKAQLRPALWHTALLRDES</sequence>
<evidence type="ECO:0000313" key="4">
    <source>
        <dbReference type="Proteomes" id="UP001150259"/>
    </source>
</evidence>
<dbReference type="Pfam" id="PF12770">
    <property type="entry name" value="CHAT"/>
    <property type="match status" value="1"/>
</dbReference>
<reference evidence="3 4" key="1">
    <citation type="submission" date="2022-11" db="EMBL/GenBank/DDBJ databases">
        <title>Anaerobic phenanthrene biodegradation by a DNRA strain PheN6.</title>
        <authorList>
            <person name="Zhang Z."/>
        </authorList>
    </citation>
    <scope>NUCLEOTIDE SEQUENCE [LARGE SCALE GENOMIC DNA]</scope>
    <source>
        <strain evidence="3 4">PheN6</strain>
    </source>
</reference>
<feature type="compositionally biased region" description="Low complexity" evidence="1">
    <location>
        <begin position="423"/>
        <end position="436"/>
    </location>
</feature>
<comment type="caution">
    <text evidence="3">The sequence shown here is derived from an EMBL/GenBank/DDBJ whole genome shotgun (WGS) entry which is preliminary data.</text>
</comment>
<feature type="domain" description="CHAT" evidence="2">
    <location>
        <begin position="73"/>
        <end position="345"/>
    </location>
</feature>
<dbReference type="Gene3D" id="2.60.40.1190">
    <property type="match status" value="1"/>
</dbReference>
<dbReference type="Proteomes" id="UP001150259">
    <property type="component" value="Unassembled WGS sequence"/>
</dbReference>
<evidence type="ECO:0000259" key="2">
    <source>
        <dbReference type="Pfam" id="PF12770"/>
    </source>
</evidence>
<feature type="compositionally biased region" description="Pro residues" evidence="1">
    <location>
        <begin position="437"/>
        <end position="450"/>
    </location>
</feature>
<evidence type="ECO:0000256" key="1">
    <source>
        <dbReference type="SAM" id="MobiDB-lite"/>
    </source>
</evidence>
<protein>
    <submittedName>
        <fullName evidence="3">CHAT domain-containing protein</fullName>
    </submittedName>
</protein>
<accession>A0ABT5GK83</accession>
<dbReference type="RefSeq" id="WP_272463219.1">
    <property type="nucleotide sequence ID" value="NZ_JAPFQL010000078.1"/>
</dbReference>
<feature type="compositionally biased region" description="Low complexity" evidence="1">
    <location>
        <begin position="473"/>
        <end position="490"/>
    </location>
</feature>
<organism evidence="3 4">
    <name type="scientific">Intrasporangium calvum</name>
    <dbReference type="NCBI Taxonomy" id="53358"/>
    <lineage>
        <taxon>Bacteria</taxon>
        <taxon>Bacillati</taxon>
        <taxon>Actinomycetota</taxon>
        <taxon>Actinomycetes</taxon>
        <taxon>Micrococcales</taxon>
        <taxon>Intrasporangiaceae</taxon>
        <taxon>Intrasporangium</taxon>
    </lineage>
</organism>
<name>A0ABT5GK83_9MICO</name>
<dbReference type="EMBL" id="JAPFQL010000078">
    <property type="protein sequence ID" value="MDC5698653.1"/>
    <property type="molecule type" value="Genomic_DNA"/>
</dbReference>
<dbReference type="InterPro" id="IPR024983">
    <property type="entry name" value="CHAT_dom"/>
</dbReference>
<dbReference type="SUPFAM" id="SSF49344">
    <property type="entry name" value="CBD9-like"/>
    <property type="match status" value="1"/>
</dbReference>
<evidence type="ECO:0000313" key="3">
    <source>
        <dbReference type="EMBL" id="MDC5698653.1"/>
    </source>
</evidence>
<feature type="region of interest" description="Disordered" evidence="1">
    <location>
        <begin position="423"/>
        <end position="496"/>
    </location>
</feature>
<proteinExistence type="predicted"/>